<keyword evidence="2" id="KW-0812">Transmembrane</keyword>
<sequence>MSDSSRRRDFRSTLKQHERLASTPDAAALASSAAPSVMPPPAPAGAPRASIGTAPGQPALRSSAGTRPLGTAGSVLPELAEAPQSERKWWRHPAFIVSIALTVLALAGAATWFIVSAVTDDSVAVSALGLQIDEGNAHLDWSGPDAAYSLYAVHGNGDVVDLTQFVRGGTEAWVYSAAGLYESDTCFVVRPTAVGGDVALDAATLASQRARSVCVADASS</sequence>
<dbReference type="EMBL" id="JAUSYY010000001">
    <property type="protein sequence ID" value="MDQ0893268.1"/>
    <property type="molecule type" value="Genomic_DNA"/>
</dbReference>
<dbReference type="Proteomes" id="UP001239083">
    <property type="component" value="Unassembled WGS sequence"/>
</dbReference>
<keyword evidence="2" id="KW-0472">Membrane</keyword>
<gene>
    <name evidence="3" type="ORF">QFZ26_000823</name>
</gene>
<name>A0ABU0R5B0_9MICO</name>
<protein>
    <submittedName>
        <fullName evidence="3">Uncharacterized protein</fullName>
    </submittedName>
</protein>
<keyword evidence="2" id="KW-1133">Transmembrane helix</keyword>
<evidence type="ECO:0000313" key="3">
    <source>
        <dbReference type="EMBL" id="MDQ0893268.1"/>
    </source>
</evidence>
<evidence type="ECO:0000256" key="2">
    <source>
        <dbReference type="SAM" id="Phobius"/>
    </source>
</evidence>
<evidence type="ECO:0000256" key="1">
    <source>
        <dbReference type="SAM" id="MobiDB-lite"/>
    </source>
</evidence>
<comment type="caution">
    <text evidence="3">The sequence shown here is derived from an EMBL/GenBank/DDBJ whole genome shotgun (WGS) entry which is preliminary data.</text>
</comment>
<proteinExistence type="predicted"/>
<feature type="compositionally biased region" description="Basic and acidic residues" evidence="1">
    <location>
        <begin position="1"/>
        <end position="20"/>
    </location>
</feature>
<feature type="transmembrane region" description="Helical" evidence="2">
    <location>
        <begin position="94"/>
        <end position="115"/>
    </location>
</feature>
<reference evidence="3 4" key="1">
    <citation type="submission" date="2023-07" db="EMBL/GenBank/DDBJ databases">
        <title>Comparative genomics of wheat-associated soil bacteria to identify genetic determinants of phenazine resistance.</title>
        <authorList>
            <person name="Mouncey N."/>
        </authorList>
    </citation>
    <scope>NUCLEOTIDE SEQUENCE [LARGE SCALE GENOMIC DNA]</scope>
    <source>
        <strain evidence="3 4">V3I3</strain>
    </source>
</reference>
<dbReference type="RefSeq" id="WP_307039551.1">
    <property type="nucleotide sequence ID" value="NZ_JAUSYY010000001.1"/>
</dbReference>
<organism evidence="3 4">
    <name type="scientific">Agromyces ramosus</name>
    <dbReference type="NCBI Taxonomy" id="33879"/>
    <lineage>
        <taxon>Bacteria</taxon>
        <taxon>Bacillati</taxon>
        <taxon>Actinomycetota</taxon>
        <taxon>Actinomycetes</taxon>
        <taxon>Micrococcales</taxon>
        <taxon>Microbacteriaceae</taxon>
        <taxon>Agromyces</taxon>
    </lineage>
</organism>
<feature type="compositionally biased region" description="Low complexity" evidence="1">
    <location>
        <begin position="21"/>
        <end position="36"/>
    </location>
</feature>
<accession>A0ABU0R5B0</accession>
<evidence type="ECO:0000313" key="4">
    <source>
        <dbReference type="Proteomes" id="UP001239083"/>
    </source>
</evidence>
<feature type="region of interest" description="Disordered" evidence="1">
    <location>
        <begin position="1"/>
        <end position="67"/>
    </location>
</feature>
<keyword evidence="4" id="KW-1185">Reference proteome</keyword>